<dbReference type="EMBL" id="BGZK01000545">
    <property type="protein sequence ID" value="GBP49471.1"/>
    <property type="molecule type" value="Genomic_DNA"/>
</dbReference>
<evidence type="ECO:0000313" key="3">
    <source>
        <dbReference type="Proteomes" id="UP000299102"/>
    </source>
</evidence>
<feature type="region of interest" description="Disordered" evidence="1">
    <location>
        <begin position="1"/>
        <end position="27"/>
    </location>
</feature>
<proteinExistence type="predicted"/>
<keyword evidence="3" id="KW-1185">Reference proteome</keyword>
<organism evidence="2 3">
    <name type="scientific">Eumeta variegata</name>
    <name type="common">Bagworm moth</name>
    <name type="synonym">Eumeta japonica</name>
    <dbReference type="NCBI Taxonomy" id="151549"/>
    <lineage>
        <taxon>Eukaryota</taxon>
        <taxon>Metazoa</taxon>
        <taxon>Ecdysozoa</taxon>
        <taxon>Arthropoda</taxon>
        <taxon>Hexapoda</taxon>
        <taxon>Insecta</taxon>
        <taxon>Pterygota</taxon>
        <taxon>Neoptera</taxon>
        <taxon>Endopterygota</taxon>
        <taxon>Lepidoptera</taxon>
        <taxon>Glossata</taxon>
        <taxon>Ditrysia</taxon>
        <taxon>Tineoidea</taxon>
        <taxon>Psychidae</taxon>
        <taxon>Oiketicinae</taxon>
        <taxon>Eumeta</taxon>
    </lineage>
</organism>
<gene>
    <name evidence="2" type="ORF">EVAR_25685_1</name>
</gene>
<name>A0A4C1WEB3_EUMVA</name>
<feature type="compositionally biased region" description="Basic and acidic residues" evidence="1">
    <location>
        <begin position="1"/>
        <end position="10"/>
    </location>
</feature>
<dbReference type="AlphaFoldDB" id="A0A4C1WEB3"/>
<accession>A0A4C1WEB3</accession>
<sequence>MKNEAGDPARDTSANNPRGGATTSGLRSVEIHARSENAHGIANENGEAGINRIGTGAVGNAAELRVIGAPPCVALDLYGHFLTIDRTFNAFDYAEIALRSFENEPRLRLC</sequence>
<evidence type="ECO:0000256" key="1">
    <source>
        <dbReference type="SAM" id="MobiDB-lite"/>
    </source>
</evidence>
<evidence type="ECO:0000313" key="2">
    <source>
        <dbReference type="EMBL" id="GBP49471.1"/>
    </source>
</evidence>
<protein>
    <submittedName>
        <fullName evidence="2">Uncharacterized protein</fullName>
    </submittedName>
</protein>
<dbReference type="Proteomes" id="UP000299102">
    <property type="component" value="Unassembled WGS sequence"/>
</dbReference>
<feature type="compositionally biased region" description="Polar residues" evidence="1">
    <location>
        <begin position="12"/>
        <end position="26"/>
    </location>
</feature>
<comment type="caution">
    <text evidence="2">The sequence shown here is derived from an EMBL/GenBank/DDBJ whole genome shotgun (WGS) entry which is preliminary data.</text>
</comment>
<reference evidence="2 3" key="1">
    <citation type="journal article" date="2019" name="Commun. Biol.">
        <title>The bagworm genome reveals a unique fibroin gene that provides high tensile strength.</title>
        <authorList>
            <person name="Kono N."/>
            <person name="Nakamura H."/>
            <person name="Ohtoshi R."/>
            <person name="Tomita M."/>
            <person name="Numata K."/>
            <person name="Arakawa K."/>
        </authorList>
    </citation>
    <scope>NUCLEOTIDE SEQUENCE [LARGE SCALE GENOMIC DNA]</scope>
</reference>